<reference evidence="4" key="1">
    <citation type="submission" date="2025-08" db="UniProtKB">
        <authorList>
            <consortium name="Ensembl"/>
        </authorList>
    </citation>
    <scope>IDENTIFICATION</scope>
</reference>
<sequence>MRLWLLALLGLAVLAGMCRPQRRRTRPALPSITNRTFIDACVRAHNKHRSEVRPAAANMLYMTWDAALARTARAWANKCLFKHSPYLETKFMSHPHYAVVGENIWTGSYQIFDATTAIKSWNSEVNSYDFQTHKCTNICGHYTQVVWDNSHKVGCAVVFCNTATGIRNAAHFVCNYAPG</sequence>
<dbReference type="SMART" id="SM00198">
    <property type="entry name" value="SCP"/>
    <property type="match status" value="1"/>
</dbReference>
<dbReference type="InterPro" id="IPR001283">
    <property type="entry name" value="CRISP-related"/>
</dbReference>
<proteinExistence type="inferred from homology"/>
<dbReference type="PRINTS" id="PR00838">
    <property type="entry name" value="V5ALLERGEN"/>
</dbReference>
<dbReference type="PROSITE" id="PS01009">
    <property type="entry name" value="CRISP_1"/>
    <property type="match status" value="1"/>
</dbReference>
<evidence type="ECO:0000313" key="5">
    <source>
        <dbReference type="Proteomes" id="UP000694393"/>
    </source>
</evidence>
<evidence type="ECO:0000256" key="1">
    <source>
        <dbReference type="ARBA" id="ARBA00009923"/>
    </source>
</evidence>
<dbReference type="Gene3D" id="3.40.33.10">
    <property type="entry name" value="CAP"/>
    <property type="match status" value="1"/>
</dbReference>
<accession>A0A8C8SCC1</accession>
<dbReference type="GO" id="GO:0005576">
    <property type="term" value="C:extracellular region"/>
    <property type="evidence" value="ECO:0007669"/>
    <property type="project" value="InterPro"/>
</dbReference>
<dbReference type="SUPFAM" id="SSF55797">
    <property type="entry name" value="PR-1-like"/>
    <property type="match status" value="1"/>
</dbReference>
<comment type="similarity">
    <text evidence="1">Belongs to the CRISP family.</text>
</comment>
<dbReference type="InterPro" id="IPR018244">
    <property type="entry name" value="Allrgn_V5/Tpx1_CS"/>
</dbReference>
<evidence type="ECO:0000313" key="4">
    <source>
        <dbReference type="Ensembl" id="ENSPCEP00000018498.1"/>
    </source>
</evidence>
<feature type="signal peptide" evidence="2">
    <location>
        <begin position="1"/>
        <end position="20"/>
    </location>
</feature>
<dbReference type="InterPro" id="IPR035940">
    <property type="entry name" value="CAP_sf"/>
</dbReference>
<feature type="chain" id="PRO_5034546164" description="SCP domain-containing protein" evidence="2">
    <location>
        <begin position="21"/>
        <end position="179"/>
    </location>
</feature>
<dbReference type="Proteomes" id="UP000694393">
    <property type="component" value="Unplaced"/>
</dbReference>
<dbReference type="InterPro" id="IPR014044">
    <property type="entry name" value="CAP_dom"/>
</dbReference>
<dbReference type="Ensembl" id="ENSPCET00000019120.1">
    <property type="protein sequence ID" value="ENSPCEP00000018498.1"/>
    <property type="gene ID" value="ENSPCEG00000014425.1"/>
</dbReference>
<feature type="domain" description="SCP" evidence="3">
    <location>
        <begin position="36"/>
        <end position="179"/>
    </location>
</feature>
<dbReference type="PRINTS" id="PR00837">
    <property type="entry name" value="V5TPXLIKE"/>
</dbReference>
<dbReference type="InterPro" id="IPR002413">
    <property type="entry name" value="V5_allergen-like"/>
</dbReference>
<evidence type="ECO:0000256" key="2">
    <source>
        <dbReference type="SAM" id="SignalP"/>
    </source>
</evidence>
<organism evidence="4 5">
    <name type="scientific">Pelusios castaneus</name>
    <name type="common">West African mud turtle</name>
    <dbReference type="NCBI Taxonomy" id="367368"/>
    <lineage>
        <taxon>Eukaryota</taxon>
        <taxon>Metazoa</taxon>
        <taxon>Chordata</taxon>
        <taxon>Craniata</taxon>
        <taxon>Vertebrata</taxon>
        <taxon>Euteleostomi</taxon>
        <taxon>Archelosauria</taxon>
        <taxon>Testudinata</taxon>
        <taxon>Testudines</taxon>
        <taxon>Pleurodira</taxon>
        <taxon>Pelomedusidae</taxon>
        <taxon>Pelusios</taxon>
    </lineage>
</organism>
<keyword evidence="5" id="KW-1185">Reference proteome</keyword>
<evidence type="ECO:0000259" key="3">
    <source>
        <dbReference type="SMART" id="SM00198"/>
    </source>
</evidence>
<keyword evidence="2" id="KW-0732">Signal</keyword>
<reference evidence="4" key="2">
    <citation type="submission" date="2025-09" db="UniProtKB">
        <authorList>
            <consortium name="Ensembl"/>
        </authorList>
    </citation>
    <scope>IDENTIFICATION</scope>
</reference>
<name>A0A8C8SCC1_9SAUR</name>
<dbReference type="PANTHER" id="PTHR10334">
    <property type="entry name" value="CYSTEINE-RICH SECRETORY PROTEIN-RELATED"/>
    <property type="match status" value="1"/>
</dbReference>
<dbReference type="AlphaFoldDB" id="A0A8C8SCC1"/>
<protein>
    <recommendedName>
        <fullName evidence="3">SCP domain-containing protein</fullName>
    </recommendedName>
</protein>
<dbReference type="Pfam" id="PF00188">
    <property type="entry name" value="CAP"/>
    <property type="match status" value="1"/>
</dbReference>